<feature type="region of interest" description="Disordered" evidence="1">
    <location>
        <begin position="205"/>
        <end position="265"/>
    </location>
</feature>
<organism evidence="2 3">
    <name type="scientific">Trypanosoma cruzi marinkellei</name>
    <dbReference type="NCBI Taxonomy" id="85056"/>
    <lineage>
        <taxon>Eukaryota</taxon>
        <taxon>Discoba</taxon>
        <taxon>Euglenozoa</taxon>
        <taxon>Kinetoplastea</taxon>
        <taxon>Metakinetoplastina</taxon>
        <taxon>Trypanosomatida</taxon>
        <taxon>Trypanosomatidae</taxon>
        <taxon>Trypanosoma</taxon>
        <taxon>Schizotrypanum</taxon>
    </lineage>
</organism>
<protein>
    <submittedName>
        <fullName evidence="2">Uncharacterized protein</fullName>
    </submittedName>
</protein>
<proteinExistence type="predicted"/>
<keyword evidence="3" id="KW-1185">Reference proteome</keyword>
<feature type="compositionally biased region" description="Basic and acidic residues" evidence="1">
    <location>
        <begin position="318"/>
        <end position="328"/>
    </location>
</feature>
<accession>K2NSG0</accession>
<name>K2NSG0_TRYCR</name>
<feature type="compositionally biased region" description="Polar residues" evidence="1">
    <location>
        <begin position="231"/>
        <end position="243"/>
    </location>
</feature>
<dbReference type="EMBL" id="AHKC01008108">
    <property type="protein sequence ID" value="EKF37931.1"/>
    <property type="molecule type" value="Genomic_DNA"/>
</dbReference>
<dbReference type="Proteomes" id="UP000007350">
    <property type="component" value="Unassembled WGS sequence"/>
</dbReference>
<dbReference type="OrthoDB" id="247528at2759"/>
<evidence type="ECO:0000313" key="2">
    <source>
        <dbReference type="EMBL" id="EKF37931.1"/>
    </source>
</evidence>
<sequence>MNDVWDVGGDRWASPTVLRSPRRSKYGCIRARASPAVSASSSPSRVPSMAFQRTPEARCDSKAEQPLDASCLQLKDAVTALLDFCDNTLPVWSKRVAGLDGRARDVSLADVGFLERASRRLAIYLDRIQETMELLRPYTQGPMAVSKWGRYAQRLCASLTSAQKTADAIGFHVARLLSFYATASPVSPASAQWVIPARHSKVRSAAVTPRRVSEDGTPRGFLSTVRPLLHDSSSVSQRSNVTPSEPPSFLSPSNPCTPPREHRSPQSVAMILDGKSCHSAFYQRSQLKKGNSSRNNNNRHINRGTTSHLLLFNPFHGARTDRNPPQRV</sequence>
<gene>
    <name evidence="2" type="ORF">MOQ_001864</name>
</gene>
<dbReference type="AlphaFoldDB" id="K2NSG0"/>
<evidence type="ECO:0000313" key="3">
    <source>
        <dbReference type="Proteomes" id="UP000007350"/>
    </source>
</evidence>
<evidence type="ECO:0000256" key="1">
    <source>
        <dbReference type="SAM" id="MobiDB-lite"/>
    </source>
</evidence>
<comment type="caution">
    <text evidence="2">The sequence shown here is derived from an EMBL/GenBank/DDBJ whole genome shotgun (WGS) entry which is preliminary data.</text>
</comment>
<reference evidence="2 3" key="1">
    <citation type="journal article" date="2012" name="BMC Genomics">
        <title>Comparative genomic analysis of human infective Trypanosoma cruzi lineages with the bat-restricted subspecies T. cruzi marinkellei.</title>
        <authorList>
            <person name="Franzen O."/>
            <person name="Talavera-Lopez C."/>
            <person name="Ochaya S."/>
            <person name="Butler C.E."/>
            <person name="Messenger L.A."/>
            <person name="Lewis M.D."/>
            <person name="Llewellyn M.S."/>
            <person name="Marinkelle C.J."/>
            <person name="Tyler K.M."/>
            <person name="Miles M.A."/>
            <person name="Andersson B."/>
        </authorList>
    </citation>
    <scope>NUCLEOTIDE SEQUENCE [LARGE SCALE GENOMIC DNA]</scope>
    <source>
        <strain evidence="2 3">B7</strain>
    </source>
</reference>
<feature type="region of interest" description="Disordered" evidence="1">
    <location>
        <begin position="285"/>
        <end position="328"/>
    </location>
</feature>